<gene>
    <name evidence="1" type="ORF">EVG20_g11258</name>
</gene>
<sequence>MSEWTDLHAIQHKMLLLTRHILNARTLWQPIENTLMNELELATKPANAKLCIPELIFDLVPLTKLEECLSQPPPPVRLDAYGEQKLMLKLLEICMHRRLHVPRAVAEALRQKQRGTGQPSRPTAAGRQLYVINCVCTSQRGDSDAPSSRSFGSEVVVDAVGIAIVSGMKETMHRGAESVYGYCMTYLESQIMWAGFWFFNHGIVLDVKNQFKLQTSHRQFE</sequence>
<dbReference type="Proteomes" id="UP000298327">
    <property type="component" value="Unassembled WGS sequence"/>
</dbReference>
<evidence type="ECO:0000313" key="2">
    <source>
        <dbReference type="Proteomes" id="UP000298327"/>
    </source>
</evidence>
<organism evidence="1 2">
    <name type="scientific">Dentipellis fragilis</name>
    <dbReference type="NCBI Taxonomy" id="205917"/>
    <lineage>
        <taxon>Eukaryota</taxon>
        <taxon>Fungi</taxon>
        <taxon>Dikarya</taxon>
        <taxon>Basidiomycota</taxon>
        <taxon>Agaricomycotina</taxon>
        <taxon>Agaricomycetes</taxon>
        <taxon>Russulales</taxon>
        <taxon>Hericiaceae</taxon>
        <taxon>Dentipellis</taxon>
    </lineage>
</organism>
<keyword evidence="2" id="KW-1185">Reference proteome</keyword>
<name>A0A4Y9XNG2_9AGAM</name>
<dbReference type="EMBL" id="SEOQ01001662">
    <property type="protein sequence ID" value="TFY50913.1"/>
    <property type="molecule type" value="Genomic_DNA"/>
</dbReference>
<reference evidence="1 2" key="1">
    <citation type="submission" date="2019-02" db="EMBL/GenBank/DDBJ databases">
        <title>Genome sequencing of the rare red list fungi Dentipellis fragilis.</title>
        <authorList>
            <person name="Buettner E."/>
            <person name="Kellner H."/>
        </authorList>
    </citation>
    <scope>NUCLEOTIDE SEQUENCE [LARGE SCALE GENOMIC DNA]</scope>
    <source>
        <strain evidence="1 2">DSM 105465</strain>
    </source>
</reference>
<dbReference type="AlphaFoldDB" id="A0A4Y9XNG2"/>
<evidence type="ECO:0000313" key="1">
    <source>
        <dbReference type="EMBL" id="TFY50913.1"/>
    </source>
</evidence>
<protein>
    <submittedName>
        <fullName evidence="1">Uncharacterized protein</fullName>
    </submittedName>
</protein>
<proteinExistence type="predicted"/>
<comment type="caution">
    <text evidence="1">The sequence shown here is derived from an EMBL/GenBank/DDBJ whole genome shotgun (WGS) entry which is preliminary data.</text>
</comment>
<accession>A0A4Y9XNG2</accession>